<feature type="domain" description="FAD-dependent oxidoreductase 2 FAD-binding" evidence="16">
    <location>
        <begin position="59"/>
        <end position="90"/>
    </location>
</feature>
<keyword evidence="2" id="KW-0153">Cholesterol metabolism</keyword>
<evidence type="ECO:0000259" key="16">
    <source>
        <dbReference type="Pfam" id="PF00890"/>
    </source>
</evidence>
<name>A0A167Q333_CORFA</name>
<dbReference type="Pfam" id="PF05199">
    <property type="entry name" value="GMC_oxred_C"/>
    <property type="match status" value="1"/>
</dbReference>
<keyword evidence="8" id="KW-0753">Steroid metabolism</keyword>
<evidence type="ECO:0000256" key="9">
    <source>
        <dbReference type="ARBA" id="ARBA00023235"/>
    </source>
</evidence>
<feature type="domain" description="Glucose-methanol-choline oxidoreductase C-terminal" evidence="17">
    <location>
        <begin position="503"/>
        <end position="567"/>
    </location>
</feature>
<dbReference type="InterPro" id="IPR036188">
    <property type="entry name" value="FAD/NAD-bd_sf"/>
</dbReference>
<dbReference type="InterPro" id="IPR029058">
    <property type="entry name" value="AB_hydrolase_fold"/>
</dbReference>
<keyword evidence="19" id="KW-1185">Reference proteome</keyword>
<evidence type="ECO:0000256" key="1">
    <source>
        <dbReference type="ARBA" id="ARBA00001974"/>
    </source>
</evidence>
<evidence type="ECO:0000256" key="12">
    <source>
        <dbReference type="ARBA" id="ARBA00049723"/>
    </source>
</evidence>
<reference evidence="18 19" key="1">
    <citation type="journal article" date="2016" name="Genome Biol. Evol.">
        <title>Divergent and convergent evolution of fungal pathogenicity.</title>
        <authorList>
            <person name="Shang Y."/>
            <person name="Xiao G."/>
            <person name="Zheng P."/>
            <person name="Cen K."/>
            <person name="Zhan S."/>
            <person name="Wang C."/>
        </authorList>
    </citation>
    <scope>NUCLEOTIDE SEQUENCE [LARGE SCALE GENOMIC DNA]</scope>
    <source>
        <strain evidence="18 19">ARSEF 2679</strain>
    </source>
</reference>
<evidence type="ECO:0000256" key="6">
    <source>
        <dbReference type="ARBA" id="ARBA00023098"/>
    </source>
</evidence>
<comment type="caution">
    <text evidence="18">The sequence shown here is derived from an EMBL/GenBank/DDBJ whole genome shotgun (WGS) entry which is preliminary data.</text>
</comment>
<dbReference type="Pfam" id="PF00890">
    <property type="entry name" value="FAD_binding_2"/>
    <property type="match status" value="1"/>
</dbReference>
<dbReference type="PANTHER" id="PTHR47470">
    <property type="entry name" value="CHOLESTEROL OXIDASE"/>
    <property type="match status" value="1"/>
</dbReference>
<dbReference type="InterPro" id="IPR052542">
    <property type="entry name" value="Cholesterol_Oxidase"/>
</dbReference>
<evidence type="ECO:0000256" key="15">
    <source>
        <dbReference type="SAM" id="MobiDB-lite"/>
    </source>
</evidence>
<protein>
    <recommendedName>
        <fullName evidence="13">Cholesterol oxidase</fullName>
        <ecNumber evidence="12">1.1.3.6</ecNumber>
        <ecNumber evidence="10">5.3.3.1</ecNumber>
    </recommendedName>
    <alternativeName>
        <fullName evidence="14">Cholesterol isomerase</fullName>
    </alternativeName>
</protein>
<dbReference type="EC" id="5.3.3.1" evidence="10"/>
<accession>A0A167Q333</accession>
<gene>
    <name evidence="18" type="ORF">ISF_07159</name>
</gene>
<dbReference type="PANTHER" id="PTHR47470:SF1">
    <property type="entry name" value="FAD-DEPENDENT OXIDOREDUCTASE 2 FAD BINDING DOMAIN-CONTAINING PROTEIN"/>
    <property type="match status" value="1"/>
</dbReference>
<dbReference type="EMBL" id="AZHB01000020">
    <property type="protein sequence ID" value="OAA57238.1"/>
    <property type="molecule type" value="Genomic_DNA"/>
</dbReference>
<evidence type="ECO:0000256" key="2">
    <source>
        <dbReference type="ARBA" id="ARBA00022548"/>
    </source>
</evidence>
<dbReference type="SUPFAM" id="SSF51905">
    <property type="entry name" value="FAD/NAD(P)-binding domain"/>
    <property type="match status" value="1"/>
</dbReference>
<dbReference type="Gene3D" id="3.40.50.1820">
    <property type="entry name" value="alpha/beta hydrolase"/>
    <property type="match status" value="1"/>
</dbReference>
<dbReference type="STRING" id="1081104.A0A167Q333"/>
<organism evidence="18 19">
    <name type="scientific">Cordyceps fumosorosea (strain ARSEF 2679)</name>
    <name type="common">Isaria fumosorosea</name>
    <dbReference type="NCBI Taxonomy" id="1081104"/>
    <lineage>
        <taxon>Eukaryota</taxon>
        <taxon>Fungi</taxon>
        <taxon>Dikarya</taxon>
        <taxon>Ascomycota</taxon>
        <taxon>Pezizomycotina</taxon>
        <taxon>Sordariomycetes</taxon>
        <taxon>Hypocreomycetidae</taxon>
        <taxon>Hypocreales</taxon>
        <taxon>Cordycipitaceae</taxon>
        <taxon>Cordyceps</taxon>
    </lineage>
</organism>
<dbReference type="GO" id="GO:0016995">
    <property type="term" value="F:cholesterol oxidase activity"/>
    <property type="evidence" value="ECO:0007669"/>
    <property type="project" value="UniProtKB-EC"/>
</dbReference>
<keyword evidence="3" id="KW-0285">Flavoprotein</keyword>
<dbReference type="RefSeq" id="XP_018702040.1">
    <property type="nucleotide sequence ID" value="XM_018850762.1"/>
</dbReference>
<evidence type="ECO:0000259" key="17">
    <source>
        <dbReference type="Pfam" id="PF05199"/>
    </source>
</evidence>
<keyword evidence="4" id="KW-0274">FAD</keyword>
<keyword evidence="5" id="KW-0560">Oxidoreductase</keyword>
<evidence type="ECO:0000256" key="8">
    <source>
        <dbReference type="ARBA" id="ARBA00023221"/>
    </source>
</evidence>
<comment type="cofactor">
    <cofactor evidence="1">
        <name>FAD</name>
        <dbReference type="ChEBI" id="CHEBI:57692"/>
    </cofactor>
</comment>
<dbReference type="Proteomes" id="UP000076744">
    <property type="component" value="Unassembled WGS sequence"/>
</dbReference>
<keyword evidence="6" id="KW-0443">Lipid metabolism</keyword>
<dbReference type="SUPFAM" id="SSF53474">
    <property type="entry name" value="alpha/beta-Hydrolases"/>
    <property type="match status" value="1"/>
</dbReference>
<feature type="compositionally biased region" description="Basic residues" evidence="15">
    <location>
        <begin position="1"/>
        <end position="12"/>
    </location>
</feature>
<evidence type="ECO:0000313" key="19">
    <source>
        <dbReference type="Proteomes" id="UP000076744"/>
    </source>
</evidence>
<dbReference type="Gene3D" id="3.50.50.60">
    <property type="entry name" value="FAD/NAD(P)-binding domain"/>
    <property type="match status" value="3"/>
</dbReference>
<keyword evidence="9" id="KW-0413">Isomerase</keyword>
<evidence type="ECO:0000256" key="11">
    <source>
        <dbReference type="ARBA" id="ARBA00049645"/>
    </source>
</evidence>
<proteinExistence type="predicted"/>
<feature type="region of interest" description="Disordered" evidence="15">
    <location>
        <begin position="1"/>
        <end position="50"/>
    </location>
</feature>
<dbReference type="OrthoDB" id="9974421at2759"/>
<dbReference type="GO" id="GO:0008203">
    <property type="term" value="P:cholesterol metabolic process"/>
    <property type="evidence" value="ECO:0007669"/>
    <property type="project" value="UniProtKB-KW"/>
</dbReference>
<evidence type="ECO:0000256" key="5">
    <source>
        <dbReference type="ARBA" id="ARBA00023002"/>
    </source>
</evidence>
<evidence type="ECO:0000256" key="3">
    <source>
        <dbReference type="ARBA" id="ARBA00022630"/>
    </source>
</evidence>
<sequence>MTPKDSHRRGKDGRRLSASSYSSCTDGPAGMQHDQARSTASPPFPRLSKPLDRLRPSYDCVVIGSGYGGGVAAARMARAGQSVCVLERGRERWPGEYPRSDSVRQVARELHVSRGRTGKACGKATGMYHVIAGKGQSAVVCNDYQRVREVLEPEPYPDDWPTPDKTARLERQARALGLADRFRRVPQTTRFRAGRSSAGVPMEVSTLAGQDATGVNDGSKTTTLVTYLADARRRGADVFCGCEVQHVEKAPSGGGGGGGYVVWFTAHDGARARFRKGKNSGLMWVHAKKAVFLGAGALGTTEILLRSKAMGLAVSDSVGQGMSGNGDMVAFGCYPSHGANARRSPKKTFTNRPGPTITSAIDMRDKAGNPLDGYIIQDGDVPHVMSAFVKTVVCTHATLSSLSKRSIRQKMKWALSRCKKRLLHPFSPIGTTKDNIQVFLIMSHDSSQAAARLVDDELVFEFLGAGQDEERIERILAPLREAVEEDGGTLVYNPLRRLWGNHQITVHPLGGAGMSTDNSGKSGVTNHLGEVFVGPSSETHPGLIVVDGAAVPAALGVNPSATIAALAERSVAEFAERESLAISTEPNGSIDPDEFLPAHRLGPEPIQPSTQTVKEPADTISFTEALEGYLHGSRTLELRNNTSYKRAYRVASGGGEVARLLVSIQLKRTSTGDSETCYKGTMSGMLVCPTITGSPFMVHGGTVELFRPDPETCGTRKIVYDSPMTGINGRELQFHGFKILDSSVSFNPRRLWRTMTNLNVTIVEKGKMTDSGEPQTVAAGMLKIKPAKFLKQLRTITSTGQGRAERYKQALKLSSHFARQMAPHFFLPLGPLERPIPPPPVGFPNPTEPTATYRIVASDGVATKMLMWEPDRRLVRRDVFGSPLPVEDLFLIPGAAVDHRIFALPTLPTNAVTFFTRAGYRVFVVVHRIGILETTDASRWTTYDARLDIRAGLEKLRAVRGDGQKVYVVAHCMGSVALACGLLDGTVPAGWVRGLTCSQVFMHPVWSARNARKARFPVPLDQLYNALFGPWFPCRSDGGGFRQALLDQLPLRLVSGEERCASASCHRATFLFGRCWSHGNLDEATHRHVDAWFNGAGTALMGLLMRMGRRGRVAANDGRDLTTEDNVERLRGIPVMLFSGGESDVLSPEATERTYERLSGRFGLDAGTGRGRLEYRRRVVEGYGHLDCWMGRYAWRDVYPMVLDEVDRVVRADDVENGFL</sequence>
<evidence type="ECO:0000256" key="4">
    <source>
        <dbReference type="ARBA" id="ARBA00022827"/>
    </source>
</evidence>
<dbReference type="GO" id="GO:0004769">
    <property type="term" value="F:steroid Delta-isomerase activity"/>
    <property type="evidence" value="ECO:0007669"/>
    <property type="project" value="UniProtKB-EC"/>
</dbReference>
<evidence type="ECO:0000256" key="10">
    <source>
        <dbReference type="ARBA" id="ARBA00038856"/>
    </source>
</evidence>
<evidence type="ECO:0000256" key="7">
    <source>
        <dbReference type="ARBA" id="ARBA00023166"/>
    </source>
</evidence>
<dbReference type="InterPro" id="IPR007867">
    <property type="entry name" value="GMC_OxRtase_C"/>
</dbReference>
<evidence type="ECO:0000256" key="14">
    <source>
        <dbReference type="ARBA" id="ARBA00049778"/>
    </source>
</evidence>
<keyword evidence="7" id="KW-1207">Sterol metabolism</keyword>
<dbReference type="InterPro" id="IPR003953">
    <property type="entry name" value="FAD-dep_OxRdtase_2_FAD-bd"/>
</dbReference>
<comment type="pathway">
    <text evidence="11">Steroid metabolism; cholesterol degradation.</text>
</comment>
<dbReference type="AlphaFoldDB" id="A0A167Q333"/>
<dbReference type="EC" id="1.1.3.6" evidence="12"/>
<evidence type="ECO:0000256" key="13">
    <source>
        <dbReference type="ARBA" id="ARBA00049744"/>
    </source>
</evidence>
<evidence type="ECO:0000313" key="18">
    <source>
        <dbReference type="EMBL" id="OAA57238.1"/>
    </source>
</evidence>
<dbReference type="GeneID" id="30023451"/>